<feature type="compositionally biased region" description="Low complexity" evidence="1">
    <location>
        <begin position="43"/>
        <end position="65"/>
    </location>
</feature>
<evidence type="ECO:0000313" key="4">
    <source>
        <dbReference type="Proteomes" id="UP001595593"/>
    </source>
</evidence>
<evidence type="ECO:0000256" key="1">
    <source>
        <dbReference type="SAM" id="MobiDB-lite"/>
    </source>
</evidence>
<dbReference type="Proteomes" id="UP001595593">
    <property type="component" value="Unassembled WGS sequence"/>
</dbReference>
<protein>
    <recommendedName>
        <fullName evidence="5">PepSY domain-containing protein</fullName>
    </recommendedName>
</protein>
<evidence type="ECO:0000256" key="2">
    <source>
        <dbReference type="SAM" id="SignalP"/>
    </source>
</evidence>
<evidence type="ECO:0000313" key="3">
    <source>
        <dbReference type="EMBL" id="MFC3125641.1"/>
    </source>
</evidence>
<keyword evidence="2" id="KW-0732">Signal</keyword>
<accession>A0ABV7G1T8</accession>
<feature type="signal peptide" evidence="2">
    <location>
        <begin position="1"/>
        <end position="22"/>
    </location>
</feature>
<name>A0ABV7G1T8_9PROT</name>
<proteinExistence type="predicted"/>
<feature type="chain" id="PRO_5047106143" description="PepSY domain-containing protein" evidence="2">
    <location>
        <begin position="23"/>
        <end position="149"/>
    </location>
</feature>
<sequence>MRIARLAGFVAAVLMAAPAAWAQAQPGGGTAGSPEQPRGGGTTMQQGTPGMNNPGATTPGATTGTTGTGAAGSGERRDPPTTQTPAAGSNSFTEGQARSRIEAAGYTDVQELRQDDQGVWRGKAMRNGTQSDVGLDFQGNVVTGSGAAR</sequence>
<feature type="compositionally biased region" description="Polar residues" evidence="1">
    <location>
        <begin position="80"/>
        <end position="96"/>
    </location>
</feature>
<dbReference type="RefSeq" id="WP_379596478.1">
    <property type="nucleotide sequence ID" value="NZ_JBHRTN010000010.1"/>
</dbReference>
<keyword evidence="4" id="KW-1185">Reference proteome</keyword>
<dbReference type="EMBL" id="JBHRTN010000010">
    <property type="protein sequence ID" value="MFC3125641.1"/>
    <property type="molecule type" value="Genomic_DNA"/>
</dbReference>
<comment type="caution">
    <text evidence="3">The sequence shown here is derived from an EMBL/GenBank/DDBJ whole genome shotgun (WGS) entry which is preliminary data.</text>
</comment>
<evidence type="ECO:0008006" key="5">
    <source>
        <dbReference type="Google" id="ProtNLM"/>
    </source>
</evidence>
<organism evidence="3 4">
    <name type="scientific">Teichococcus globiformis</name>
    <dbReference type="NCBI Taxonomy" id="2307229"/>
    <lineage>
        <taxon>Bacteria</taxon>
        <taxon>Pseudomonadati</taxon>
        <taxon>Pseudomonadota</taxon>
        <taxon>Alphaproteobacteria</taxon>
        <taxon>Acetobacterales</taxon>
        <taxon>Roseomonadaceae</taxon>
        <taxon>Roseomonas</taxon>
    </lineage>
</organism>
<feature type="region of interest" description="Disordered" evidence="1">
    <location>
        <begin position="22"/>
        <end position="149"/>
    </location>
</feature>
<reference evidence="4" key="1">
    <citation type="journal article" date="2019" name="Int. J. Syst. Evol. Microbiol.">
        <title>The Global Catalogue of Microorganisms (GCM) 10K type strain sequencing project: providing services to taxonomists for standard genome sequencing and annotation.</title>
        <authorList>
            <consortium name="The Broad Institute Genomics Platform"/>
            <consortium name="The Broad Institute Genome Sequencing Center for Infectious Disease"/>
            <person name="Wu L."/>
            <person name="Ma J."/>
        </authorList>
    </citation>
    <scope>NUCLEOTIDE SEQUENCE [LARGE SCALE GENOMIC DNA]</scope>
    <source>
        <strain evidence="4">KCTC 52094</strain>
    </source>
</reference>
<gene>
    <name evidence="3" type="ORF">ACFOD4_11245</name>
</gene>